<feature type="transmembrane region" description="Helical" evidence="1">
    <location>
        <begin position="98"/>
        <end position="116"/>
    </location>
</feature>
<dbReference type="CDD" id="cd01948">
    <property type="entry name" value="EAL"/>
    <property type="match status" value="1"/>
</dbReference>
<feature type="transmembrane region" description="Helical" evidence="1">
    <location>
        <begin position="162"/>
        <end position="184"/>
    </location>
</feature>
<evidence type="ECO:0000256" key="1">
    <source>
        <dbReference type="SAM" id="Phobius"/>
    </source>
</evidence>
<feature type="transmembrane region" description="Helical" evidence="1">
    <location>
        <begin position="191"/>
        <end position="212"/>
    </location>
</feature>
<dbReference type="PANTHER" id="PTHR33121">
    <property type="entry name" value="CYCLIC DI-GMP PHOSPHODIESTERASE PDEF"/>
    <property type="match status" value="1"/>
</dbReference>
<dbReference type="InterPro" id="IPR029787">
    <property type="entry name" value="Nucleotide_cyclase"/>
</dbReference>
<dbReference type="SUPFAM" id="SSF55073">
    <property type="entry name" value="Nucleotide cyclase"/>
    <property type="match status" value="1"/>
</dbReference>
<dbReference type="PANTHER" id="PTHR33121:SF71">
    <property type="entry name" value="OXYGEN SENSOR PROTEIN DOSP"/>
    <property type="match status" value="1"/>
</dbReference>
<dbReference type="PROSITE" id="PS50887">
    <property type="entry name" value="GGDEF"/>
    <property type="match status" value="1"/>
</dbReference>
<proteinExistence type="predicted"/>
<dbReference type="InterPro" id="IPR050706">
    <property type="entry name" value="Cyclic-di-GMP_PDE-like"/>
</dbReference>
<dbReference type="Gene3D" id="3.20.20.450">
    <property type="entry name" value="EAL domain"/>
    <property type="match status" value="1"/>
</dbReference>
<dbReference type="InterPro" id="IPR043128">
    <property type="entry name" value="Rev_trsase/Diguanyl_cyclase"/>
</dbReference>
<accession>A0ABT7HNI0</accession>
<dbReference type="SMART" id="SM00267">
    <property type="entry name" value="GGDEF"/>
    <property type="match status" value="1"/>
</dbReference>
<dbReference type="EMBL" id="JANURM010000002">
    <property type="protein sequence ID" value="MDL0088466.1"/>
    <property type="molecule type" value="Genomic_DNA"/>
</dbReference>
<feature type="transmembrane region" description="Helical" evidence="1">
    <location>
        <begin position="15"/>
        <end position="34"/>
    </location>
</feature>
<gene>
    <name evidence="4" type="ORF">NYG85_03620</name>
</gene>
<evidence type="ECO:0000313" key="4">
    <source>
        <dbReference type="EMBL" id="MDL0088466.1"/>
    </source>
</evidence>
<dbReference type="InterPro" id="IPR035919">
    <property type="entry name" value="EAL_sf"/>
</dbReference>
<dbReference type="Pfam" id="PF00990">
    <property type="entry name" value="GGDEF"/>
    <property type="match status" value="1"/>
</dbReference>
<feature type="transmembrane region" description="Helical" evidence="1">
    <location>
        <begin position="224"/>
        <end position="240"/>
    </location>
</feature>
<keyword evidence="1" id="KW-0472">Membrane</keyword>
<keyword evidence="1" id="KW-1133">Transmembrane helix</keyword>
<feature type="transmembrane region" description="Helical" evidence="1">
    <location>
        <begin position="128"/>
        <end position="147"/>
    </location>
</feature>
<comment type="caution">
    <text evidence="4">The sequence shown here is derived from an EMBL/GenBank/DDBJ whole genome shotgun (WGS) entry which is preliminary data.</text>
</comment>
<dbReference type="SUPFAM" id="SSF141868">
    <property type="entry name" value="EAL domain-like"/>
    <property type="match status" value="1"/>
</dbReference>
<reference evidence="4" key="2">
    <citation type="journal article" date="2023" name="Microorganisms">
        <title>Isolation and Genomic Characteristics of Cat-Borne Campylobacter felis sp. nov. and Sheep-Borne Campylobacter ovis sp. nov.</title>
        <authorList>
            <person name="Wang H."/>
            <person name="Li Y."/>
            <person name="Gu Y."/>
            <person name="Zhou G."/>
            <person name="Chen X."/>
            <person name="Zhang X."/>
            <person name="Shao Z."/>
            <person name="Zhang J."/>
            <person name="Zhang M."/>
        </authorList>
    </citation>
    <scope>NUCLEOTIDE SEQUENCE</scope>
    <source>
        <strain evidence="4">PS10</strain>
    </source>
</reference>
<dbReference type="RefSeq" id="WP_284937112.1">
    <property type="nucleotide sequence ID" value="NZ_JANURM010000002.1"/>
</dbReference>
<dbReference type="Gene3D" id="3.30.70.270">
    <property type="match status" value="1"/>
</dbReference>
<dbReference type="InterPro" id="IPR000160">
    <property type="entry name" value="GGDEF_dom"/>
</dbReference>
<feature type="domain" description="GGDEF" evidence="3">
    <location>
        <begin position="374"/>
        <end position="508"/>
    </location>
</feature>
<protein>
    <submittedName>
        <fullName evidence="4">EAL domain-containing protein</fullName>
    </submittedName>
</protein>
<dbReference type="InterPro" id="IPR001633">
    <property type="entry name" value="EAL_dom"/>
</dbReference>
<dbReference type="CDD" id="cd01949">
    <property type="entry name" value="GGDEF"/>
    <property type="match status" value="1"/>
</dbReference>
<sequence>MAKFFTTTIWANKQIVLFLSIMALIQLVSVYFRLDQLTNLTSIFLNLSMAFFMYQRILKLRKVSLYWFLAFAYVFLWAICDAFWFVFISKANTKLLEALYSLPVILMLATTISLYYKCIINTRSKQMILDIAFTGIMTIIFIGYITFNDKFFINEEFLKEGLFLLADILLISISASICASIANLKESPQTMLLLAGLIIYAIHDIFFTISILNGIRLTYSYSEIIFELTFFLTMLAVLFVDENDTKFKFVISKKQILANFIEKIIFLLIIPTIAVVYIQSTSIDIIAISLFAMFSYGTISHRISNEIFKENAEKKDRELKIRLEKSKISKKNSLNEANKALTELSRFDKLTKALNRKYFLDQLFELITTKSLNECVSLYTIDINHFKIINDTYGHVIGDKALIKTIENLKAILPKDAFIGRFGGDDMLIAVRENIKQVDHNEFAQKILRRVSAPLQIDDKRIFLTINIGISFTQTSQIKVSDLISQSSMALQVAKDNISIPYFRYNDELGRINEQRHYIKILIDRADFDKEFSLNFQPIFELKTNKIVSVEAFIRWNSTQKGEITPNEFIPIAEQSPIINHIGRWVLNEAISQIKSINERYKTELSISVNVSPKELENPNFAQNIFKILELHNAKASWLILEIKQSLSQSQANSIKPMLLELKNKGVNIFLDNFGTGFASLDSLNKIRLDKIKIAKKLIDNIQNEKVDRSVAMAVIALAKGMGIKVIAQCVESKEQLQVLENLGCDELQGNIWCKPLNAKKFDEFLSNYLA</sequence>
<organism evidence="4 5">
    <name type="scientific">Campylobacter gastrosuis</name>
    <dbReference type="NCBI Taxonomy" id="2974576"/>
    <lineage>
        <taxon>Bacteria</taxon>
        <taxon>Pseudomonadati</taxon>
        <taxon>Campylobacterota</taxon>
        <taxon>Epsilonproteobacteria</taxon>
        <taxon>Campylobacterales</taxon>
        <taxon>Campylobacteraceae</taxon>
        <taxon>Campylobacter</taxon>
    </lineage>
</organism>
<evidence type="ECO:0000313" key="5">
    <source>
        <dbReference type="Proteomes" id="UP001173801"/>
    </source>
</evidence>
<evidence type="ECO:0000259" key="3">
    <source>
        <dbReference type="PROSITE" id="PS50887"/>
    </source>
</evidence>
<feature type="domain" description="EAL" evidence="2">
    <location>
        <begin position="516"/>
        <end position="770"/>
    </location>
</feature>
<dbReference type="PROSITE" id="PS50883">
    <property type="entry name" value="EAL"/>
    <property type="match status" value="1"/>
</dbReference>
<dbReference type="SMART" id="SM00052">
    <property type="entry name" value="EAL"/>
    <property type="match status" value="1"/>
</dbReference>
<evidence type="ECO:0000259" key="2">
    <source>
        <dbReference type="PROSITE" id="PS50883"/>
    </source>
</evidence>
<dbReference type="Proteomes" id="UP001173801">
    <property type="component" value="Unassembled WGS sequence"/>
</dbReference>
<feature type="transmembrane region" description="Helical" evidence="1">
    <location>
        <begin position="260"/>
        <end position="279"/>
    </location>
</feature>
<dbReference type="Pfam" id="PF00563">
    <property type="entry name" value="EAL"/>
    <property type="match status" value="1"/>
</dbReference>
<reference evidence="4" key="1">
    <citation type="submission" date="2022-08" db="EMBL/GenBank/DDBJ databases">
        <authorList>
            <person name="Wang H."/>
        </authorList>
    </citation>
    <scope>NUCLEOTIDE SEQUENCE</scope>
    <source>
        <strain evidence="4">PS10</strain>
    </source>
</reference>
<dbReference type="NCBIfam" id="TIGR00254">
    <property type="entry name" value="GGDEF"/>
    <property type="match status" value="1"/>
</dbReference>
<keyword evidence="5" id="KW-1185">Reference proteome</keyword>
<name>A0ABT7HNI0_9BACT</name>
<keyword evidence="1" id="KW-0812">Transmembrane</keyword>
<feature type="transmembrane region" description="Helical" evidence="1">
    <location>
        <begin position="65"/>
        <end position="86"/>
    </location>
</feature>